<gene>
    <name evidence="2" type="ORF">SEVIR_7G133500v2</name>
</gene>
<feature type="region of interest" description="Disordered" evidence="1">
    <location>
        <begin position="1"/>
        <end position="69"/>
    </location>
</feature>
<dbReference type="Proteomes" id="UP000298652">
    <property type="component" value="Chromosome 7"/>
</dbReference>
<dbReference type="EMBL" id="CM016558">
    <property type="protein sequence ID" value="TKW04806.1"/>
    <property type="molecule type" value="Genomic_DNA"/>
</dbReference>
<evidence type="ECO:0000313" key="3">
    <source>
        <dbReference type="Proteomes" id="UP000298652"/>
    </source>
</evidence>
<protein>
    <submittedName>
        <fullName evidence="2">Uncharacterized protein</fullName>
    </submittedName>
</protein>
<evidence type="ECO:0000313" key="2">
    <source>
        <dbReference type="EMBL" id="TKW04806.1"/>
    </source>
</evidence>
<dbReference type="AlphaFoldDB" id="A0A4V6Y820"/>
<dbReference type="Gramene" id="TKW04806">
    <property type="protein sequence ID" value="TKW04806"/>
    <property type="gene ID" value="SEVIR_7G133500v2"/>
</dbReference>
<name>A0A4V6Y820_SETVI</name>
<organism evidence="2 3">
    <name type="scientific">Setaria viridis</name>
    <name type="common">Green bristlegrass</name>
    <name type="synonym">Setaria italica subsp. viridis</name>
    <dbReference type="NCBI Taxonomy" id="4556"/>
    <lineage>
        <taxon>Eukaryota</taxon>
        <taxon>Viridiplantae</taxon>
        <taxon>Streptophyta</taxon>
        <taxon>Embryophyta</taxon>
        <taxon>Tracheophyta</taxon>
        <taxon>Spermatophyta</taxon>
        <taxon>Magnoliopsida</taxon>
        <taxon>Liliopsida</taxon>
        <taxon>Poales</taxon>
        <taxon>Poaceae</taxon>
        <taxon>PACMAD clade</taxon>
        <taxon>Panicoideae</taxon>
        <taxon>Panicodae</taxon>
        <taxon>Paniceae</taxon>
        <taxon>Cenchrinae</taxon>
        <taxon>Setaria</taxon>
    </lineage>
</organism>
<proteinExistence type="predicted"/>
<feature type="compositionally biased region" description="Polar residues" evidence="1">
    <location>
        <begin position="16"/>
        <end position="25"/>
    </location>
</feature>
<reference evidence="2" key="1">
    <citation type="submission" date="2019-03" db="EMBL/GenBank/DDBJ databases">
        <title>WGS assembly of Setaria viridis.</title>
        <authorList>
            <person name="Huang P."/>
            <person name="Jenkins J."/>
            <person name="Grimwood J."/>
            <person name="Barry K."/>
            <person name="Healey A."/>
            <person name="Mamidi S."/>
            <person name="Sreedasyam A."/>
            <person name="Shu S."/>
            <person name="Feldman M."/>
            <person name="Wu J."/>
            <person name="Yu Y."/>
            <person name="Chen C."/>
            <person name="Johnson J."/>
            <person name="Rokhsar D."/>
            <person name="Baxter I."/>
            <person name="Schmutz J."/>
            <person name="Brutnell T."/>
            <person name="Kellogg E."/>
        </authorList>
    </citation>
    <scope>NUCLEOTIDE SEQUENCE [LARGE SCALE GENOMIC DNA]</scope>
</reference>
<sequence length="217" mass="23865">MGVQGNPRPGAWSSGLFETSTTTAANYPPPDNWTRAAAHSRARRPTWPVPATPRKRHPRRVASAAPPDRRRRRYTCRCARSTAAAPPFENCAGATWPGGAPLLRTIFYSPKSHLLLLLSPTIPFSLYKSTRLRPPVRPRRIQIRARFSRAAARRLALLARASPFAGFHRSGMPNCPVVAGAAPLAAPTAHDMHVRSVASDRDYSRRAVASPFSFFPL</sequence>
<accession>A0A4V6Y820</accession>
<evidence type="ECO:0000256" key="1">
    <source>
        <dbReference type="SAM" id="MobiDB-lite"/>
    </source>
</evidence>
<keyword evidence="3" id="KW-1185">Reference proteome</keyword>